<keyword evidence="6" id="KW-0645">Protease</keyword>
<dbReference type="SUPFAM" id="SSF90123">
    <property type="entry name" value="ABC transporter transmembrane region"/>
    <property type="match status" value="1"/>
</dbReference>
<dbReference type="Gene3D" id="1.20.1560.10">
    <property type="entry name" value="ABC transporter type 1, transmembrane domain"/>
    <property type="match status" value="1"/>
</dbReference>
<feature type="transmembrane region" description="Helical" evidence="13">
    <location>
        <begin position="420"/>
        <end position="441"/>
    </location>
</feature>
<dbReference type="InterPro" id="IPR005074">
    <property type="entry name" value="Peptidase_C39"/>
</dbReference>
<dbReference type="InterPro" id="IPR027417">
    <property type="entry name" value="P-loop_NTPase"/>
</dbReference>
<name>A0A8J3Q531_9ACTN</name>
<dbReference type="InterPro" id="IPR017871">
    <property type="entry name" value="ABC_transporter-like_CS"/>
</dbReference>
<evidence type="ECO:0000256" key="11">
    <source>
        <dbReference type="ARBA" id="ARBA00043264"/>
    </source>
</evidence>
<evidence type="ECO:0000259" key="16">
    <source>
        <dbReference type="PROSITE" id="PS50990"/>
    </source>
</evidence>
<dbReference type="PROSITE" id="PS50893">
    <property type="entry name" value="ABC_TRANSPORTER_2"/>
    <property type="match status" value="1"/>
</dbReference>
<dbReference type="GO" id="GO:0015031">
    <property type="term" value="P:protein transport"/>
    <property type="evidence" value="ECO:0007669"/>
    <property type="project" value="UniProtKB-KW"/>
</dbReference>
<evidence type="ECO:0000256" key="1">
    <source>
        <dbReference type="ARBA" id="ARBA00004651"/>
    </source>
</evidence>
<evidence type="ECO:0000256" key="9">
    <source>
        <dbReference type="ARBA" id="ARBA00022989"/>
    </source>
</evidence>
<keyword evidence="18" id="KW-1185">Reference proteome</keyword>
<keyword evidence="11" id="KW-0080">Bacteriocin transport</keyword>
<dbReference type="FunFam" id="3.40.50.300:FF:000299">
    <property type="entry name" value="ABC transporter ATP-binding protein/permease"/>
    <property type="match status" value="1"/>
</dbReference>
<dbReference type="PROSITE" id="PS50929">
    <property type="entry name" value="ABC_TM1F"/>
    <property type="match status" value="1"/>
</dbReference>
<keyword evidence="2" id="KW-0813">Transport</keyword>
<dbReference type="SMART" id="SM00382">
    <property type="entry name" value="AAA"/>
    <property type="match status" value="1"/>
</dbReference>
<accession>A0A8J3Q531</accession>
<keyword evidence="5" id="KW-0547">Nucleotide-binding</keyword>
<comment type="similarity">
    <text evidence="12">Belongs to the ABC transporter superfamily. Lipid exporter (TC 3.A.1.106) family.</text>
</comment>
<dbReference type="Pfam" id="PF03412">
    <property type="entry name" value="Peptidase_C39"/>
    <property type="match status" value="1"/>
</dbReference>
<dbReference type="InterPro" id="IPR036640">
    <property type="entry name" value="ABC1_TM_sf"/>
</dbReference>
<dbReference type="SUPFAM" id="SSF52540">
    <property type="entry name" value="P-loop containing nucleoside triphosphate hydrolases"/>
    <property type="match status" value="1"/>
</dbReference>
<dbReference type="PANTHER" id="PTHR24221">
    <property type="entry name" value="ATP-BINDING CASSETTE SUB-FAMILY B"/>
    <property type="match status" value="1"/>
</dbReference>
<dbReference type="Proteomes" id="UP000612899">
    <property type="component" value="Unassembled WGS sequence"/>
</dbReference>
<evidence type="ECO:0000259" key="15">
    <source>
        <dbReference type="PROSITE" id="PS50929"/>
    </source>
</evidence>
<evidence type="ECO:0000256" key="13">
    <source>
        <dbReference type="SAM" id="Phobius"/>
    </source>
</evidence>
<dbReference type="GO" id="GO:0005524">
    <property type="term" value="F:ATP binding"/>
    <property type="evidence" value="ECO:0007669"/>
    <property type="project" value="UniProtKB-KW"/>
</dbReference>
<keyword evidence="9 13" id="KW-1133">Transmembrane helix</keyword>
<evidence type="ECO:0000313" key="18">
    <source>
        <dbReference type="Proteomes" id="UP000612899"/>
    </source>
</evidence>
<evidence type="ECO:0000313" key="17">
    <source>
        <dbReference type="EMBL" id="GIH03458.1"/>
    </source>
</evidence>
<dbReference type="CDD" id="cd18779">
    <property type="entry name" value="ABC_6TM_T1SS_like"/>
    <property type="match status" value="1"/>
</dbReference>
<dbReference type="GO" id="GO:0140359">
    <property type="term" value="F:ABC-type transporter activity"/>
    <property type="evidence" value="ECO:0007669"/>
    <property type="project" value="InterPro"/>
</dbReference>
<organism evidence="17 18">
    <name type="scientific">Rhizocola hellebori</name>
    <dbReference type="NCBI Taxonomy" id="1392758"/>
    <lineage>
        <taxon>Bacteria</taxon>
        <taxon>Bacillati</taxon>
        <taxon>Actinomycetota</taxon>
        <taxon>Actinomycetes</taxon>
        <taxon>Micromonosporales</taxon>
        <taxon>Micromonosporaceae</taxon>
        <taxon>Rhizocola</taxon>
    </lineage>
</organism>
<dbReference type="AlphaFoldDB" id="A0A8J3Q531"/>
<proteinExistence type="inferred from homology"/>
<keyword evidence="10 13" id="KW-0472">Membrane</keyword>
<dbReference type="Pfam" id="PF00005">
    <property type="entry name" value="ABC_tran"/>
    <property type="match status" value="1"/>
</dbReference>
<evidence type="ECO:0000256" key="4">
    <source>
        <dbReference type="ARBA" id="ARBA00022692"/>
    </source>
</evidence>
<evidence type="ECO:0000256" key="12">
    <source>
        <dbReference type="ARBA" id="ARBA00061644"/>
    </source>
</evidence>
<dbReference type="PANTHER" id="PTHR24221:SF654">
    <property type="entry name" value="ATP-BINDING CASSETTE SUB-FAMILY B MEMBER 6"/>
    <property type="match status" value="1"/>
</dbReference>
<evidence type="ECO:0000256" key="5">
    <source>
        <dbReference type="ARBA" id="ARBA00022741"/>
    </source>
</evidence>
<keyword evidence="8" id="KW-0653">Protein transport</keyword>
<keyword evidence="6" id="KW-0788">Thiol protease</keyword>
<feature type="domain" description="Peptidase C39" evidence="16">
    <location>
        <begin position="13"/>
        <end position="132"/>
    </location>
</feature>
<feature type="domain" description="ABC transporter" evidence="14">
    <location>
        <begin position="483"/>
        <end position="716"/>
    </location>
</feature>
<gene>
    <name evidence="17" type="ORF">Rhe02_15250</name>
</gene>
<feature type="transmembrane region" description="Helical" evidence="13">
    <location>
        <begin position="203"/>
        <end position="226"/>
    </location>
</feature>
<evidence type="ECO:0000256" key="8">
    <source>
        <dbReference type="ARBA" id="ARBA00022927"/>
    </source>
</evidence>
<sequence length="747" mass="81105">MWLLRRRVPMRMQLNTVECGAACLAMVLSYFRRNTSIAECRPLCGGGRGGVSAAAIASAAREFGMTARGYRPAPELFGNIPLPAIAHWERNHYVVIERWSPRSVDIVDPAWGRRTLSRREFDNSVSEAVLVMQPGDAFERRGKTAEPSTGRRLFATMTSLPGIRRVMAQILIVTVLLQLFGLALPIATKLIVDNAFGAQQNTVVVVIGLALAVTVLAQVVATYLRYMLLIYLQGRLDWHLLTGFAEHIFRLRLRFFHQRTTGDIAVRLGSIGTLRDMLANQTMTAILDATLLLIYVGLMFVFDALLAAVVVGVLATQMVVVAMLRGRVRDLMARSVIAQSRVQEYMVQTLSGIATVKATGAEAHTAAETSERLTAWTMATLRRGHLVAGMETYSGAVRSLTPLLVLWLGIWRVMDGQLSLGTLVGFIWLAGAVLGPVATLAGNWQRLQMAGILLERLGDVLREPGEPTGALAPPPSKLKGSTIELRNVSYRYDEHGRSALDDVSFTVEPGARVAIVGRSGAGKSTLAMLLLGLYQPTGGQLMYEGVPYSQLDVRALRRRFGAVVQEHFTIRGTVLENIAFAHPDASTDDILWAARIAEVDDEVSELPLKYDTPLAERGVGLSGGQLQRLAIARALVGRPSLLILDEATSHLDGETEQRIVANLREVACTQIVIAHRLSTIRNADLIIVLHDGQVIESGSHSELVEAGGPYSALVAAQIGLAAADDGTASEEDCSPLSSLLSMFEVEP</sequence>
<dbReference type="PROSITE" id="PS50990">
    <property type="entry name" value="PEPTIDASE_C39"/>
    <property type="match status" value="1"/>
</dbReference>
<dbReference type="PROSITE" id="PS00211">
    <property type="entry name" value="ABC_TRANSPORTER_1"/>
    <property type="match status" value="1"/>
</dbReference>
<dbReference type="InterPro" id="IPR003593">
    <property type="entry name" value="AAA+_ATPase"/>
</dbReference>
<evidence type="ECO:0000259" key="14">
    <source>
        <dbReference type="PROSITE" id="PS50893"/>
    </source>
</evidence>
<reference evidence="17" key="1">
    <citation type="submission" date="2021-01" db="EMBL/GenBank/DDBJ databases">
        <title>Whole genome shotgun sequence of Rhizocola hellebori NBRC 109834.</title>
        <authorList>
            <person name="Komaki H."/>
            <person name="Tamura T."/>
        </authorList>
    </citation>
    <scope>NUCLEOTIDE SEQUENCE</scope>
    <source>
        <strain evidence="17">NBRC 109834</strain>
    </source>
</reference>
<dbReference type="InterPro" id="IPR039421">
    <property type="entry name" value="Type_1_exporter"/>
</dbReference>
<dbReference type="GO" id="GO:0005886">
    <property type="term" value="C:plasma membrane"/>
    <property type="evidence" value="ECO:0007669"/>
    <property type="project" value="UniProtKB-SubCell"/>
</dbReference>
<keyword evidence="6" id="KW-0378">Hydrolase</keyword>
<keyword evidence="4 13" id="KW-0812">Transmembrane</keyword>
<evidence type="ECO:0000256" key="2">
    <source>
        <dbReference type="ARBA" id="ARBA00022448"/>
    </source>
</evidence>
<dbReference type="EMBL" id="BONY01000007">
    <property type="protein sequence ID" value="GIH03458.1"/>
    <property type="molecule type" value="Genomic_DNA"/>
</dbReference>
<dbReference type="GO" id="GO:0034040">
    <property type="term" value="F:ATPase-coupled lipid transmembrane transporter activity"/>
    <property type="evidence" value="ECO:0007669"/>
    <property type="project" value="TreeGrafter"/>
</dbReference>
<dbReference type="GO" id="GO:0008234">
    <property type="term" value="F:cysteine-type peptidase activity"/>
    <property type="evidence" value="ECO:0007669"/>
    <property type="project" value="UniProtKB-KW"/>
</dbReference>
<comment type="subcellular location">
    <subcellularLocation>
        <location evidence="1">Cell membrane</location>
        <topology evidence="1">Multi-pass membrane protein</topology>
    </subcellularLocation>
</comment>
<feature type="transmembrane region" description="Helical" evidence="13">
    <location>
        <begin position="395"/>
        <end position="414"/>
    </location>
</feature>
<dbReference type="RefSeq" id="WP_203907365.1">
    <property type="nucleotide sequence ID" value="NZ_BONY01000007.1"/>
</dbReference>
<protein>
    <submittedName>
        <fullName evidence="17">NHLP family bacteriocin export ABC transporter peptidase/permease/ATPase</fullName>
    </submittedName>
</protein>
<keyword evidence="3" id="KW-1003">Cell membrane</keyword>
<evidence type="ECO:0000256" key="7">
    <source>
        <dbReference type="ARBA" id="ARBA00022840"/>
    </source>
</evidence>
<comment type="caution">
    <text evidence="17">The sequence shown here is derived from an EMBL/GenBank/DDBJ whole genome shotgun (WGS) entry which is preliminary data.</text>
</comment>
<dbReference type="InterPro" id="IPR011527">
    <property type="entry name" value="ABC1_TM_dom"/>
</dbReference>
<dbReference type="GO" id="GO:0016887">
    <property type="term" value="F:ATP hydrolysis activity"/>
    <property type="evidence" value="ECO:0007669"/>
    <property type="project" value="InterPro"/>
</dbReference>
<dbReference type="InterPro" id="IPR003439">
    <property type="entry name" value="ABC_transporter-like_ATP-bd"/>
</dbReference>
<dbReference type="Gene3D" id="3.90.70.10">
    <property type="entry name" value="Cysteine proteinases"/>
    <property type="match status" value="1"/>
</dbReference>
<dbReference type="GO" id="GO:0043213">
    <property type="term" value="P:bacteriocin transport"/>
    <property type="evidence" value="ECO:0007669"/>
    <property type="project" value="UniProtKB-KW"/>
</dbReference>
<dbReference type="GO" id="GO:0006508">
    <property type="term" value="P:proteolysis"/>
    <property type="evidence" value="ECO:0007669"/>
    <property type="project" value="InterPro"/>
</dbReference>
<evidence type="ECO:0000256" key="3">
    <source>
        <dbReference type="ARBA" id="ARBA00022475"/>
    </source>
</evidence>
<feature type="transmembrane region" description="Helical" evidence="13">
    <location>
        <begin position="166"/>
        <end position="191"/>
    </location>
</feature>
<dbReference type="Gene3D" id="3.40.50.300">
    <property type="entry name" value="P-loop containing nucleotide triphosphate hydrolases"/>
    <property type="match status" value="1"/>
</dbReference>
<evidence type="ECO:0000256" key="10">
    <source>
        <dbReference type="ARBA" id="ARBA00023136"/>
    </source>
</evidence>
<dbReference type="Pfam" id="PF00664">
    <property type="entry name" value="ABC_membrane"/>
    <property type="match status" value="1"/>
</dbReference>
<evidence type="ECO:0000256" key="6">
    <source>
        <dbReference type="ARBA" id="ARBA00022807"/>
    </source>
</evidence>
<keyword evidence="7" id="KW-0067">ATP-binding</keyword>
<feature type="domain" description="ABC transmembrane type-1" evidence="15">
    <location>
        <begin position="170"/>
        <end position="449"/>
    </location>
</feature>